<feature type="domain" description="LysM" evidence="2">
    <location>
        <begin position="33"/>
        <end position="77"/>
    </location>
</feature>
<dbReference type="InterPro" id="IPR036779">
    <property type="entry name" value="LysM_dom_sf"/>
</dbReference>
<dbReference type="EMBL" id="HBUF01540587">
    <property type="protein sequence ID" value="CAG6754893.1"/>
    <property type="molecule type" value="Transcribed_RNA"/>
</dbReference>
<name>A0A8D8WLL4_9HEMI</name>
<protein>
    <submittedName>
        <fullName evidence="3">LysM and putative peptidoglycan-binding domain-containing protein 2</fullName>
    </submittedName>
</protein>
<dbReference type="SMART" id="SM00257">
    <property type="entry name" value="LysM"/>
    <property type="match status" value="1"/>
</dbReference>
<dbReference type="AlphaFoldDB" id="A0A8D8WLL4"/>
<dbReference type="EMBL" id="HBUF01205073">
    <property type="protein sequence ID" value="CAG6663392.1"/>
    <property type="molecule type" value="Transcribed_RNA"/>
</dbReference>
<feature type="compositionally biased region" description="Polar residues" evidence="1">
    <location>
        <begin position="150"/>
        <end position="179"/>
    </location>
</feature>
<dbReference type="PROSITE" id="PS51782">
    <property type="entry name" value="LYSM"/>
    <property type="match status" value="1"/>
</dbReference>
<dbReference type="CDD" id="cd00118">
    <property type="entry name" value="LysM"/>
    <property type="match status" value="1"/>
</dbReference>
<sequence>MDERVSIRDSAKSLKKYGATNCNSNFKRPETYIKHMISSTDTLQGIALKYGVTTEQIRRTNRLWANDSLFLRESLLIPVPLLNGSDTGSDSLITSPNDVSLFDISECSGQFLNYSDDTSARSEGTGRSSTNPSRSSSFVSDSGTSGISSTYNGGDSVRNSRSVSNGDLKSVGGHTSASNGAGYDPDAYNAFLVRIDCDIASTKSQVIQATGKSQFRPQDDDCIFLSKRRPMSRRKQQQEQQQSSLSHSLLPSVITQGPRIRNSMQKLQESHDELFEL</sequence>
<evidence type="ECO:0000256" key="1">
    <source>
        <dbReference type="SAM" id="MobiDB-lite"/>
    </source>
</evidence>
<dbReference type="EMBL" id="HBUF01034000">
    <property type="protein sequence ID" value="CAG6615816.1"/>
    <property type="molecule type" value="Transcribed_RNA"/>
</dbReference>
<feature type="compositionally biased region" description="Polar residues" evidence="1">
    <location>
        <begin position="115"/>
        <end position="127"/>
    </location>
</feature>
<proteinExistence type="predicted"/>
<evidence type="ECO:0000259" key="2">
    <source>
        <dbReference type="PROSITE" id="PS51782"/>
    </source>
</evidence>
<feature type="region of interest" description="Disordered" evidence="1">
    <location>
        <begin position="228"/>
        <end position="251"/>
    </location>
</feature>
<dbReference type="Gene3D" id="3.10.350.10">
    <property type="entry name" value="LysM domain"/>
    <property type="match status" value="1"/>
</dbReference>
<dbReference type="InterPro" id="IPR018392">
    <property type="entry name" value="LysM"/>
</dbReference>
<evidence type="ECO:0000313" key="3">
    <source>
        <dbReference type="EMBL" id="CAG6663393.1"/>
    </source>
</evidence>
<dbReference type="EMBL" id="HBUF01205075">
    <property type="protein sequence ID" value="CAG6663394.1"/>
    <property type="molecule type" value="Transcribed_RNA"/>
</dbReference>
<accession>A0A8D8WLL4</accession>
<feature type="compositionally biased region" description="Low complexity" evidence="1">
    <location>
        <begin position="128"/>
        <end position="149"/>
    </location>
</feature>
<dbReference type="EMBL" id="HBUF01205074">
    <property type="protein sequence ID" value="CAG6663393.1"/>
    <property type="molecule type" value="Transcribed_RNA"/>
</dbReference>
<dbReference type="InterPro" id="IPR045030">
    <property type="entry name" value="LYSM1-4"/>
</dbReference>
<reference evidence="3" key="1">
    <citation type="submission" date="2021-05" db="EMBL/GenBank/DDBJ databases">
        <authorList>
            <person name="Alioto T."/>
            <person name="Alioto T."/>
            <person name="Gomez Garrido J."/>
        </authorList>
    </citation>
    <scope>NUCLEOTIDE SEQUENCE</scope>
</reference>
<dbReference type="PANTHER" id="PTHR20932">
    <property type="entry name" value="LYSM AND PUTATIVE PEPTIDOGLYCAN-BINDING DOMAIN-CONTAINING PROTEIN"/>
    <property type="match status" value="1"/>
</dbReference>
<dbReference type="Pfam" id="PF01476">
    <property type="entry name" value="LysM"/>
    <property type="match status" value="1"/>
</dbReference>
<dbReference type="PANTHER" id="PTHR20932:SF8">
    <property type="entry name" value="LD22649P"/>
    <property type="match status" value="1"/>
</dbReference>
<feature type="region of interest" description="Disordered" evidence="1">
    <location>
        <begin position="115"/>
        <end position="180"/>
    </location>
</feature>
<feature type="compositionally biased region" description="Low complexity" evidence="1">
    <location>
        <begin position="238"/>
        <end position="251"/>
    </location>
</feature>
<organism evidence="3">
    <name type="scientific">Cacopsylla melanoneura</name>
    <dbReference type="NCBI Taxonomy" id="428564"/>
    <lineage>
        <taxon>Eukaryota</taxon>
        <taxon>Metazoa</taxon>
        <taxon>Ecdysozoa</taxon>
        <taxon>Arthropoda</taxon>
        <taxon>Hexapoda</taxon>
        <taxon>Insecta</taxon>
        <taxon>Pterygota</taxon>
        <taxon>Neoptera</taxon>
        <taxon>Paraneoptera</taxon>
        <taxon>Hemiptera</taxon>
        <taxon>Sternorrhyncha</taxon>
        <taxon>Psylloidea</taxon>
        <taxon>Psyllidae</taxon>
        <taxon>Psyllinae</taxon>
        <taxon>Cacopsylla</taxon>
    </lineage>
</organism>
<dbReference type="SUPFAM" id="SSF54106">
    <property type="entry name" value="LysM domain"/>
    <property type="match status" value="1"/>
</dbReference>